<comment type="similarity">
    <text evidence="8">Belongs to the TRAP transporter small permease family.</text>
</comment>
<keyword evidence="2" id="KW-0813">Transport</keyword>
<evidence type="ECO:0000256" key="2">
    <source>
        <dbReference type="ARBA" id="ARBA00022448"/>
    </source>
</evidence>
<feature type="transmembrane region" description="Helical" evidence="9">
    <location>
        <begin position="53"/>
        <end position="68"/>
    </location>
</feature>
<dbReference type="EMBL" id="DRNO01000155">
    <property type="protein sequence ID" value="HFC03689.1"/>
    <property type="molecule type" value="Genomic_DNA"/>
</dbReference>
<keyword evidence="4" id="KW-0997">Cell inner membrane</keyword>
<evidence type="ECO:0000256" key="8">
    <source>
        <dbReference type="ARBA" id="ARBA00038436"/>
    </source>
</evidence>
<dbReference type="InterPro" id="IPR007387">
    <property type="entry name" value="TRAP_DctQ"/>
</dbReference>
<accession>A0A7V2WLY5</accession>
<feature type="transmembrane region" description="Helical" evidence="9">
    <location>
        <begin position="135"/>
        <end position="157"/>
    </location>
</feature>
<organism evidence="11">
    <name type="scientific">Nitratifractor salsuginis</name>
    <dbReference type="NCBI Taxonomy" id="269261"/>
    <lineage>
        <taxon>Bacteria</taxon>
        <taxon>Pseudomonadati</taxon>
        <taxon>Campylobacterota</taxon>
        <taxon>Epsilonproteobacteria</taxon>
        <taxon>Campylobacterales</taxon>
        <taxon>Sulfurovaceae</taxon>
        <taxon>Nitratifractor</taxon>
    </lineage>
</organism>
<name>A0A7V2WLY5_9BACT</name>
<dbReference type="Proteomes" id="UP000885722">
    <property type="component" value="Unassembled WGS sequence"/>
</dbReference>
<gene>
    <name evidence="11" type="ORF">ENJ74_02340</name>
</gene>
<sequence>MLTKLEKVTDRIIDGVGYLTGVLMIWLILNVAWDVMMRYVFHDSSIAMQELEWHTFAVIMLYGTGYALRYNAHVRVDFLYDRLTPRKQAWINILGTIFFLLPLALLVIYGSWEFVMDAYTTHEISEDPGGLPYRWIIKAQIPLAFIFLIFCAFNFMLHNINILRGAEAPLPEPEEEVIE</sequence>
<comment type="subcellular location">
    <subcellularLocation>
        <location evidence="1">Cell inner membrane</location>
        <topology evidence="1">Multi-pass membrane protein</topology>
    </subcellularLocation>
</comment>
<feature type="transmembrane region" description="Helical" evidence="9">
    <location>
        <begin position="12"/>
        <end position="33"/>
    </location>
</feature>
<keyword evidence="6 9" id="KW-1133">Transmembrane helix</keyword>
<evidence type="ECO:0000256" key="1">
    <source>
        <dbReference type="ARBA" id="ARBA00004429"/>
    </source>
</evidence>
<evidence type="ECO:0000256" key="4">
    <source>
        <dbReference type="ARBA" id="ARBA00022519"/>
    </source>
</evidence>
<keyword evidence="3" id="KW-1003">Cell membrane</keyword>
<dbReference type="AlphaFoldDB" id="A0A7V2WLY5"/>
<feature type="transmembrane region" description="Helical" evidence="9">
    <location>
        <begin position="89"/>
        <end position="112"/>
    </location>
</feature>
<dbReference type="GO" id="GO:0005886">
    <property type="term" value="C:plasma membrane"/>
    <property type="evidence" value="ECO:0007669"/>
    <property type="project" value="UniProtKB-SubCell"/>
</dbReference>
<reference evidence="11" key="1">
    <citation type="journal article" date="2020" name="mSystems">
        <title>Genome- and Community-Level Interaction Insights into Carbon Utilization and Element Cycling Functions of Hydrothermarchaeota in Hydrothermal Sediment.</title>
        <authorList>
            <person name="Zhou Z."/>
            <person name="Liu Y."/>
            <person name="Xu W."/>
            <person name="Pan J."/>
            <person name="Luo Z.H."/>
            <person name="Li M."/>
        </authorList>
    </citation>
    <scope>NUCLEOTIDE SEQUENCE [LARGE SCALE GENOMIC DNA]</scope>
    <source>
        <strain evidence="11">HyVt-513</strain>
    </source>
</reference>
<evidence type="ECO:0000256" key="5">
    <source>
        <dbReference type="ARBA" id="ARBA00022692"/>
    </source>
</evidence>
<evidence type="ECO:0000256" key="3">
    <source>
        <dbReference type="ARBA" id="ARBA00022475"/>
    </source>
</evidence>
<feature type="domain" description="Tripartite ATP-independent periplasmic transporters DctQ component" evidence="10">
    <location>
        <begin position="28"/>
        <end position="157"/>
    </location>
</feature>
<evidence type="ECO:0000256" key="9">
    <source>
        <dbReference type="SAM" id="Phobius"/>
    </source>
</evidence>
<protein>
    <submittedName>
        <fullName evidence="11">TRAP transporter small permease subunit</fullName>
    </submittedName>
</protein>
<dbReference type="Pfam" id="PF04290">
    <property type="entry name" value="DctQ"/>
    <property type="match status" value="1"/>
</dbReference>
<dbReference type="PANTHER" id="PTHR35011:SF4">
    <property type="entry name" value="SLL1102 PROTEIN"/>
    <property type="match status" value="1"/>
</dbReference>
<keyword evidence="5 9" id="KW-0812">Transmembrane</keyword>
<comment type="caution">
    <text evidence="11">The sequence shown here is derived from an EMBL/GenBank/DDBJ whole genome shotgun (WGS) entry which is preliminary data.</text>
</comment>
<dbReference type="InterPro" id="IPR055348">
    <property type="entry name" value="DctQ"/>
</dbReference>
<evidence type="ECO:0000259" key="10">
    <source>
        <dbReference type="Pfam" id="PF04290"/>
    </source>
</evidence>
<proteinExistence type="inferred from homology"/>
<keyword evidence="7 9" id="KW-0472">Membrane</keyword>
<dbReference type="PANTHER" id="PTHR35011">
    <property type="entry name" value="2,3-DIKETO-L-GULONATE TRAP TRANSPORTER SMALL PERMEASE PROTEIN YIAM"/>
    <property type="match status" value="1"/>
</dbReference>
<evidence type="ECO:0000256" key="6">
    <source>
        <dbReference type="ARBA" id="ARBA00022989"/>
    </source>
</evidence>
<evidence type="ECO:0000313" key="11">
    <source>
        <dbReference type="EMBL" id="HFC03689.1"/>
    </source>
</evidence>
<evidence type="ECO:0000256" key="7">
    <source>
        <dbReference type="ARBA" id="ARBA00023136"/>
    </source>
</evidence>